<dbReference type="PANTHER" id="PTHR44591:SF3">
    <property type="entry name" value="RESPONSE REGULATORY DOMAIN-CONTAINING PROTEIN"/>
    <property type="match status" value="1"/>
</dbReference>
<keyword evidence="1 2" id="KW-0597">Phosphoprotein</keyword>
<dbReference type="SUPFAM" id="SSF52172">
    <property type="entry name" value="CheY-like"/>
    <property type="match status" value="1"/>
</dbReference>
<organism evidence="4 5">
    <name type="scientific">Mucilaginibacter sabulilitoris</name>
    <dbReference type="NCBI Taxonomy" id="1173583"/>
    <lineage>
        <taxon>Bacteria</taxon>
        <taxon>Pseudomonadati</taxon>
        <taxon>Bacteroidota</taxon>
        <taxon>Sphingobacteriia</taxon>
        <taxon>Sphingobacteriales</taxon>
        <taxon>Sphingobacteriaceae</taxon>
        <taxon>Mucilaginibacter</taxon>
    </lineage>
</organism>
<dbReference type="PROSITE" id="PS50110">
    <property type="entry name" value="RESPONSE_REGULATORY"/>
    <property type="match status" value="1"/>
</dbReference>
<dbReference type="EMBL" id="CP139558">
    <property type="protein sequence ID" value="WPU94378.1"/>
    <property type="molecule type" value="Genomic_DNA"/>
</dbReference>
<evidence type="ECO:0000259" key="3">
    <source>
        <dbReference type="PROSITE" id="PS50110"/>
    </source>
</evidence>
<dbReference type="Pfam" id="PF00072">
    <property type="entry name" value="Response_reg"/>
    <property type="match status" value="1"/>
</dbReference>
<proteinExistence type="predicted"/>
<dbReference type="InterPro" id="IPR050595">
    <property type="entry name" value="Bact_response_regulator"/>
</dbReference>
<accession>A0ABZ0TMR8</accession>
<evidence type="ECO:0000256" key="1">
    <source>
        <dbReference type="ARBA" id="ARBA00022553"/>
    </source>
</evidence>
<dbReference type="InterPro" id="IPR001789">
    <property type="entry name" value="Sig_transdc_resp-reg_receiver"/>
</dbReference>
<dbReference type="InterPro" id="IPR011006">
    <property type="entry name" value="CheY-like_superfamily"/>
</dbReference>
<keyword evidence="5" id="KW-1185">Reference proteome</keyword>
<feature type="domain" description="Response regulatory" evidence="3">
    <location>
        <begin position="8"/>
        <end position="123"/>
    </location>
</feature>
<name>A0ABZ0TMR8_9SPHI</name>
<dbReference type="RefSeq" id="WP_321563500.1">
    <property type="nucleotide sequence ID" value="NZ_CP139558.1"/>
</dbReference>
<protein>
    <submittedName>
        <fullName evidence="4">Response regulator</fullName>
    </submittedName>
</protein>
<gene>
    <name evidence="4" type="ORF">SNE25_02425</name>
</gene>
<evidence type="ECO:0000256" key="2">
    <source>
        <dbReference type="PROSITE-ProRule" id="PRU00169"/>
    </source>
</evidence>
<dbReference type="Gene3D" id="3.40.50.2300">
    <property type="match status" value="1"/>
</dbReference>
<dbReference type="SMART" id="SM00448">
    <property type="entry name" value="REC"/>
    <property type="match status" value="1"/>
</dbReference>
<dbReference type="PANTHER" id="PTHR44591">
    <property type="entry name" value="STRESS RESPONSE REGULATOR PROTEIN 1"/>
    <property type="match status" value="1"/>
</dbReference>
<evidence type="ECO:0000313" key="5">
    <source>
        <dbReference type="Proteomes" id="UP001324380"/>
    </source>
</evidence>
<reference evidence="4 5" key="1">
    <citation type="submission" date="2023-11" db="EMBL/GenBank/DDBJ databases">
        <title>Analysis of the Genomes of Mucilaginibacter gossypii cycad 4 and M. sabulilitoris SNA2: microbes with the potential for plant growth promotion.</title>
        <authorList>
            <person name="Hirsch A.M."/>
            <person name="Humm E."/>
            <person name="Rubbi M."/>
            <person name="Del Vecchio G."/>
            <person name="Ha S.M."/>
            <person name="Pellegrini M."/>
            <person name="Gunsalus R.P."/>
        </authorList>
    </citation>
    <scope>NUCLEOTIDE SEQUENCE [LARGE SCALE GENOMIC DNA]</scope>
    <source>
        <strain evidence="4 5">SNA2</strain>
    </source>
</reference>
<feature type="modified residue" description="4-aspartylphosphate" evidence="2">
    <location>
        <position position="57"/>
    </location>
</feature>
<sequence>MEKIMAKKILLVDHDELMTEVMYYILTGSGYDVIATTRADHIFNSIRTNHPDLIILDITLPGMDSLELCRLLKLNKETKTLPVIICSDNDNIESFLNQKGAPDDILHKPFGMNSLIEKVGYQLAA</sequence>
<evidence type="ECO:0000313" key="4">
    <source>
        <dbReference type="EMBL" id="WPU94378.1"/>
    </source>
</evidence>
<dbReference type="Proteomes" id="UP001324380">
    <property type="component" value="Chromosome"/>
</dbReference>